<comment type="caution">
    <text evidence="2">The sequence shown here is derived from an EMBL/GenBank/DDBJ whole genome shotgun (WGS) entry which is preliminary data.</text>
</comment>
<feature type="compositionally biased region" description="Basic and acidic residues" evidence="1">
    <location>
        <begin position="101"/>
        <end position="114"/>
    </location>
</feature>
<sequence>MVVHGMDIRMTDETIMEGFASHEQNPEILGIKRIGRSTSVVITFAEAEVPRTLVCFGMIMKCFLFNKHYEVCCWFSELGHRSHVCNSPETKCRGCGMSSPPEDRQSEAEDEKASKTALQQQQQMRSNCHDGARDRSKSMPRDCSASFPRLTPST</sequence>
<reference evidence="2" key="2">
    <citation type="submission" date="2021-09" db="EMBL/GenBank/DDBJ databases">
        <authorList>
            <person name="Jia N."/>
            <person name="Wang J."/>
            <person name="Shi W."/>
            <person name="Du L."/>
            <person name="Sun Y."/>
            <person name="Zhan W."/>
            <person name="Jiang J."/>
            <person name="Wang Q."/>
            <person name="Zhang B."/>
            <person name="Ji P."/>
            <person name="Sakyi L.B."/>
            <person name="Cui X."/>
            <person name="Yuan T."/>
            <person name="Jiang B."/>
            <person name="Yang W."/>
            <person name="Lam T.T.-Y."/>
            <person name="Chang Q."/>
            <person name="Ding S."/>
            <person name="Wang X."/>
            <person name="Zhu J."/>
            <person name="Ruan X."/>
            <person name="Zhao L."/>
            <person name="Wei J."/>
            <person name="Que T."/>
            <person name="Du C."/>
            <person name="Cheng J."/>
            <person name="Dai P."/>
            <person name="Han X."/>
            <person name="Huang E."/>
            <person name="Gao Y."/>
            <person name="Liu J."/>
            <person name="Shao H."/>
            <person name="Ye R."/>
            <person name="Li L."/>
            <person name="Wei W."/>
            <person name="Wang X."/>
            <person name="Wang C."/>
            <person name="Huo Q."/>
            <person name="Li W."/>
            <person name="Guo W."/>
            <person name="Chen H."/>
            <person name="Chen S."/>
            <person name="Zhou L."/>
            <person name="Zhou L."/>
            <person name="Ni X."/>
            <person name="Tian J."/>
            <person name="Zhou Y."/>
            <person name="Sheng Y."/>
            <person name="Liu T."/>
            <person name="Pan Y."/>
            <person name="Xia L."/>
            <person name="Li J."/>
            <person name="Zhao F."/>
            <person name="Cao W."/>
        </authorList>
    </citation>
    <scope>NUCLEOTIDE SEQUENCE</scope>
    <source>
        <strain evidence="2">Rmic-2018</strain>
        <tissue evidence="2">Larvae</tissue>
    </source>
</reference>
<dbReference type="AlphaFoldDB" id="A0A9J6DP53"/>
<name>A0A9J6DP53_RHIMP</name>
<proteinExistence type="predicted"/>
<protein>
    <submittedName>
        <fullName evidence="2">Uncharacterized protein</fullName>
    </submittedName>
</protein>
<feature type="region of interest" description="Disordered" evidence="1">
    <location>
        <begin position="91"/>
        <end position="154"/>
    </location>
</feature>
<keyword evidence="3" id="KW-1185">Reference proteome</keyword>
<feature type="compositionally biased region" description="Polar residues" evidence="1">
    <location>
        <begin position="116"/>
        <end position="126"/>
    </location>
</feature>
<organism evidence="2 3">
    <name type="scientific">Rhipicephalus microplus</name>
    <name type="common">Cattle tick</name>
    <name type="synonym">Boophilus microplus</name>
    <dbReference type="NCBI Taxonomy" id="6941"/>
    <lineage>
        <taxon>Eukaryota</taxon>
        <taxon>Metazoa</taxon>
        <taxon>Ecdysozoa</taxon>
        <taxon>Arthropoda</taxon>
        <taxon>Chelicerata</taxon>
        <taxon>Arachnida</taxon>
        <taxon>Acari</taxon>
        <taxon>Parasitiformes</taxon>
        <taxon>Ixodida</taxon>
        <taxon>Ixodoidea</taxon>
        <taxon>Ixodidae</taxon>
        <taxon>Rhipicephalinae</taxon>
        <taxon>Rhipicephalus</taxon>
        <taxon>Boophilus</taxon>
    </lineage>
</organism>
<reference evidence="2" key="1">
    <citation type="journal article" date="2020" name="Cell">
        <title>Large-Scale Comparative Analyses of Tick Genomes Elucidate Their Genetic Diversity and Vector Capacities.</title>
        <authorList>
            <consortium name="Tick Genome and Microbiome Consortium (TIGMIC)"/>
            <person name="Jia N."/>
            <person name="Wang J."/>
            <person name="Shi W."/>
            <person name="Du L."/>
            <person name="Sun Y."/>
            <person name="Zhan W."/>
            <person name="Jiang J.F."/>
            <person name="Wang Q."/>
            <person name="Zhang B."/>
            <person name="Ji P."/>
            <person name="Bell-Sakyi L."/>
            <person name="Cui X.M."/>
            <person name="Yuan T.T."/>
            <person name="Jiang B.G."/>
            <person name="Yang W.F."/>
            <person name="Lam T.T."/>
            <person name="Chang Q.C."/>
            <person name="Ding S.J."/>
            <person name="Wang X.J."/>
            <person name="Zhu J.G."/>
            <person name="Ruan X.D."/>
            <person name="Zhao L."/>
            <person name="Wei J.T."/>
            <person name="Ye R.Z."/>
            <person name="Que T.C."/>
            <person name="Du C.H."/>
            <person name="Zhou Y.H."/>
            <person name="Cheng J.X."/>
            <person name="Dai P.F."/>
            <person name="Guo W.B."/>
            <person name="Han X.H."/>
            <person name="Huang E.J."/>
            <person name="Li L.F."/>
            <person name="Wei W."/>
            <person name="Gao Y.C."/>
            <person name="Liu J.Z."/>
            <person name="Shao H.Z."/>
            <person name="Wang X."/>
            <person name="Wang C.C."/>
            <person name="Yang T.C."/>
            <person name="Huo Q.B."/>
            <person name="Li W."/>
            <person name="Chen H.Y."/>
            <person name="Chen S.E."/>
            <person name="Zhou L.G."/>
            <person name="Ni X.B."/>
            <person name="Tian J.H."/>
            <person name="Sheng Y."/>
            <person name="Liu T."/>
            <person name="Pan Y.S."/>
            <person name="Xia L.Y."/>
            <person name="Li J."/>
            <person name="Zhao F."/>
            <person name="Cao W.C."/>
        </authorList>
    </citation>
    <scope>NUCLEOTIDE SEQUENCE</scope>
    <source>
        <strain evidence="2">Rmic-2018</strain>
    </source>
</reference>
<feature type="compositionally biased region" description="Basic and acidic residues" evidence="1">
    <location>
        <begin position="127"/>
        <end position="140"/>
    </location>
</feature>
<dbReference type="Proteomes" id="UP000821866">
    <property type="component" value="Chromosome 6"/>
</dbReference>
<accession>A0A9J6DP53</accession>
<dbReference type="EMBL" id="JABSTU010000008">
    <property type="protein sequence ID" value="KAH8023935.1"/>
    <property type="molecule type" value="Genomic_DNA"/>
</dbReference>
<evidence type="ECO:0000313" key="2">
    <source>
        <dbReference type="EMBL" id="KAH8023935.1"/>
    </source>
</evidence>
<evidence type="ECO:0000313" key="3">
    <source>
        <dbReference type="Proteomes" id="UP000821866"/>
    </source>
</evidence>
<gene>
    <name evidence="2" type="ORF">HPB51_019452</name>
</gene>
<evidence type="ECO:0000256" key="1">
    <source>
        <dbReference type="SAM" id="MobiDB-lite"/>
    </source>
</evidence>